<dbReference type="EMBL" id="CAADRP010000224">
    <property type="protein sequence ID" value="VFU25397.1"/>
    <property type="molecule type" value="Genomic_DNA"/>
</dbReference>
<reference evidence="1" key="1">
    <citation type="submission" date="2019-03" db="EMBL/GenBank/DDBJ databases">
        <authorList>
            <person name="Mank J."/>
            <person name="Almeida P."/>
        </authorList>
    </citation>
    <scope>NUCLEOTIDE SEQUENCE</scope>
    <source>
        <strain evidence="1">78183</strain>
    </source>
</reference>
<organism evidence="1">
    <name type="scientific">Salix viminalis</name>
    <name type="common">Common osier</name>
    <name type="synonym">Basket willow</name>
    <dbReference type="NCBI Taxonomy" id="40686"/>
    <lineage>
        <taxon>Eukaryota</taxon>
        <taxon>Viridiplantae</taxon>
        <taxon>Streptophyta</taxon>
        <taxon>Embryophyta</taxon>
        <taxon>Tracheophyta</taxon>
        <taxon>Spermatophyta</taxon>
        <taxon>Magnoliopsida</taxon>
        <taxon>eudicotyledons</taxon>
        <taxon>Gunneridae</taxon>
        <taxon>Pentapetalae</taxon>
        <taxon>rosids</taxon>
        <taxon>fabids</taxon>
        <taxon>Malpighiales</taxon>
        <taxon>Salicaceae</taxon>
        <taxon>Saliceae</taxon>
        <taxon>Salix</taxon>
    </lineage>
</organism>
<accession>A0A6N2KBK9</accession>
<gene>
    <name evidence="1" type="ORF">SVIM_LOCUS58690</name>
</gene>
<sequence>MVRESVPLHWLPDSMIGVFYTSWQWPTTVLQTASAAGCWPSNHRQCPRRGLPGPGRHHHQTFQPAWTSRRSRLVDSWRFLKWLHQKFLTRSAQIHLQ</sequence>
<protein>
    <submittedName>
        <fullName evidence="1">Uncharacterized protein</fullName>
    </submittedName>
</protein>
<dbReference type="AlphaFoldDB" id="A0A6N2KBK9"/>
<evidence type="ECO:0000313" key="1">
    <source>
        <dbReference type="EMBL" id="VFU25397.1"/>
    </source>
</evidence>
<name>A0A6N2KBK9_SALVM</name>
<proteinExistence type="predicted"/>